<evidence type="ECO:0000256" key="4">
    <source>
        <dbReference type="RuleBase" id="RU003495"/>
    </source>
</evidence>
<evidence type="ECO:0000259" key="5">
    <source>
        <dbReference type="Pfam" id="PF03330"/>
    </source>
</evidence>
<dbReference type="InterPro" id="IPR009009">
    <property type="entry name" value="RlpA-like_DPBB"/>
</dbReference>
<dbReference type="Pfam" id="PF03330">
    <property type="entry name" value="DPBB_1"/>
    <property type="match status" value="1"/>
</dbReference>
<name>A0ABX8AA83_9BRAD</name>
<dbReference type="InterPro" id="IPR034718">
    <property type="entry name" value="RlpA"/>
</dbReference>
<feature type="chain" id="PRO_5044944485" description="Endolytic peptidoglycan transglycosylase RlpA" evidence="3">
    <location>
        <begin position="22"/>
        <end position="129"/>
    </location>
</feature>
<dbReference type="PANTHER" id="PTHR34183:SF8">
    <property type="entry name" value="ENDOLYTIC PEPTIDOGLYCAN TRANSGLYCOSYLASE RLPA-RELATED"/>
    <property type="match status" value="1"/>
</dbReference>
<organism evidence="6 7">
    <name type="scientific">Tardiphaga alba</name>
    <dbReference type="NCBI Taxonomy" id="340268"/>
    <lineage>
        <taxon>Bacteria</taxon>
        <taxon>Pseudomonadati</taxon>
        <taxon>Pseudomonadota</taxon>
        <taxon>Alphaproteobacteria</taxon>
        <taxon>Hyphomicrobiales</taxon>
        <taxon>Nitrobacteraceae</taxon>
        <taxon>Tardiphaga</taxon>
    </lineage>
</organism>
<dbReference type="InterPro" id="IPR036908">
    <property type="entry name" value="RlpA-like_sf"/>
</dbReference>
<proteinExistence type="inferred from homology"/>
<keyword evidence="1 3" id="KW-0456">Lyase</keyword>
<dbReference type="Gene3D" id="2.40.40.10">
    <property type="entry name" value="RlpA-like domain"/>
    <property type="match status" value="1"/>
</dbReference>
<dbReference type="SUPFAM" id="SSF50685">
    <property type="entry name" value="Barwin-like endoglucanases"/>
    <property type="match status" value="1"/>
</dbReference>
<dbReference type="NCBIfam" id="TIGR00413">
    <property type="entry name" value="rlpA"/>
    <property type="match status" value="1"/>
</dbReference>
<feature type="domain" description="RlpA-like protein double-psi beta-barrel" evidence="5">
    <location>
        <begin position="51"/>
        <end position="126"/>
    </location>
</feature>
<reference evidence="6 7" key="1">
    <citation type="submission" date="2019-02" db="EMBL/GenBank/DDBJ databases">
        <title>Emended description of the genus Rhodopseudomonas and description of Rhodopseudomonas albus sp. nov., a non-phototrophic, heavy-metal-tolerant bacterium isolated from garden soil.</title>
        <authorList>
            <person name="Bao Z."/>
            <person name="Cao W.W."/>
            <person name="Sato Y."/>
            <person name="Nishizawa T."/>
            <person name="Zhao J."/>
            <person name="Guo Y."/>
            <person name="Ohta H."/>
        </authorList>
    </citation>
    <scope>NUCLEOTIDE SEQUENCE [LARGE SCALE GENOMIC DNA]</scope>
    <source>
        <strain evidence="6 7">SK50-23</strain>
    </source>
</reference>
<dbReference type="EC" id="4.2.2.-" evidence="3"/>
<evidence type="ECO:0000256" key="2">
    <source>
        <dbReference type="ARBA" id="ARBA00023316"/>
    </source>
</evidence>
<keyword evidence="7" id="KW-1185">Reference proteome</keyword>
<evidence type="ECO:0000313" key="7">
    <source>
        <dbReference type="Proteomes" id="UP000682843"/>
    </source>
</evidence>
<protein>
    <recommendedName>
        <fullName evidence="3">Endolytic peptidoglycan transglycosylase RlpA</fullName>
        <ecNumber evidence="3">4.2.2.-</ecNumber>
    </recommendedName>
</protein>
<dbReference type="InterPro" id="IPR012997">
    <property type="entry name" value="RplA"/>
</dbReference>
<sequence length="129" mass="13870" precursor="true">MIRFAAALVCACLFASAPGYSQDIFAGVRSIDVTMTKVESCVASHYGVGDGYHGRRTASGERFNTHALTAAHRTRRFGSRVTVTNLANRRSVTVRINDRGPFVRGRCIDLSHAAARAIGMGGLARVTVE</sequence>
<dbReference type="CDD" id="cd22268">
    <property type="entry name" value="DPBB_RlpA-like"/>
    <property type="match status" value="1"/>
</dbReference>
<evidence type="ECO:0000313" key="6">
    <source>
        <dbReference type="EMBL" id="QUS39574.1"/>
    </source>
</evidence>
<evidence type="ECO:0000256" key="3">
    <source>
        <dbReference type="HAMAP-Rule" id="MF_02071"/>
    </source>
</evidence>
<comment type="similarity">
    <text evidence="3 4">Belongs to the RlpA family.</text>
</comment>
<accession>A0ABX8AA83</accession>
<comment type="function">
    <text evidence="3">Lytic transglycosylase with a strong preference for naked glycan strands that lack stem peptides.</text>
</comment>
<gene>
    <name evidence="3" type="primary">rlpA</name>
    <name evidence="6" type="ORF">RPMA_12545</name>
</gene>
<dbReference type="HAMAP" id="MF_02071">
    <property type="entry name" value="RlpA"/>
    <property type="match status" value="1"/>
</dbReference>
<keyword evidence="2 3" id="KW-0961">Cell wall biogenesis/degradation</keyword>
<dbReference type="EMBL" id="CP036498">
    <property type="protein sequence ID" value="QUS39574.1"/>
    <property type="molecule type" value="Genomic_DNA"/>
</dbReference>
<keyword evidence="3" id="KW-0732">Signal</keyword>
<feature type="signal peptide" evidence="3">
    <location>
        <begin position="1"/>
        <end position="21"/>
    </location>
</feature>
<dbReference type="Proteomes" id="UP000682843">
    <property type="component" value="Chromosome"/>
</dbReference>
<dbReference type="PANTHER" id="PTHR34183">
    <property type="entry name" value="ENDOLYTIC PEPTIDOGLYCAN TRANSGLYCOSYLASE RLPA"/>
    <property type="match status" value="1"/>
</dbReference>
<evidence type="ECO:0000256" key="1">
    <source>
        <dbReference type="ARBA" id="ARBA00023239"/>
    </source>
</evidence>